<keyword evidence="1" id="KW-0812">Transmembrane</keyword>
<keyword evidence="1" id="KW-0472">Membrane</keyword>
<organism evidence="2 3">
    <name type="scientific">Candidatus Nomurabacteria bacterium CG22_combo_CG10-13_8_21_14_all_32_8</name>
    <dbReference type="NCBI Taxonomy" id="1974732"/>
    <lineage>
        <taxon>Bacteria</taxon>
        <taxon>Candidatus Nomuraibacteriota</taxon>
    </lineage>
</organism>
<gene>
    <name evidence="2" type="ORF">COW91_01435</name>
</gene>
<dbReference type="AlphaFoldDB" id="A0A2H0CGZ9"/>
<evidence type="ECO:0008006" key="4">
    <source>
        <dbReference type="Google" id="ProtNLM"/>
    </source>
</evidence>
<sequence>MSLEYLTILIILLFIALFLEKKKHIHLYKSRKERFEIVGFFFLFGVIWDSFAIWRGHWSFPGGGYTWDTYRFNAT</sequence>
<evidence type="ECO:0000256" key="1">
    <source>
        <dbReference type="SAM" id="Phobius"/>
    </source>
</evidence>
<feature type="transmembrane region" description="Helical" evidence="1">
    <location>
        <begin position="6"/>
        <end position="23"/>
    </location>
</feature>
<reference evidence="2 3" key="1">
    <citation type="submission" date="2017-09" db="EMBL/GenBank/DDBJ databases">
        <title>Depth-based differentiation of microbial function through sediment-hosted aquifers and enrichment of novel symbionts in the deep terrestrial subsurface.</title>
        <authorList>
            <person name="Probst A.J."/>
            <person name="Ladd B."/>
            <person name="Jarett J.K."/>
            <person name="Geller-Mcgrath D.E."/>
            <person name="Sieber C.M."/>
            <person name="Emerson J.B."/>
            <person name="Anantharaman K."/>
            <person name="Thomas B.C."/>
            <person name="Malmstrom R."/>
            <person name="Stieglmeier M."/>
            <person name="Klingl A."/>
            <person name="Woyke T."/>
            <person name="Ryan C.M."/>
            <person name="Banfield J.F."/>
        </authorList>
    </citation>
    <scope>NUCLEOTIDE SEQUENCE [LARGE SCALE GENOMIC DNA]</scope>
    <source>
        <strain evidence="2">CG22_combo_CG10-13_8_21_14_all_32_8</strain>
    </source>
</reference>
<name>A0A2H0CGZ9_9BACT</name>
<feature type="transmembrane region" description="Helical" evidence="1">
    <location>
        <begin position="35"/>
        <end position="54"/>
    </location>
</feature>
<keyword evidence="1" id="KW-1133">Transmembrane helix</keyword>
<dbReference type="Proteomes" id="UP000229176">
    <property type="component" value="Unassembled WGS sequence"/>
</dbReference>
<evidence type="ECO:0000313" key="2">
    <source>
        <dbReference type="EMBL" id="PIP69061.1"/>
    </source>
</evidence>
<accession>A0A2H0CGZ9</accession>
<protein>
    <recommendedName>
        <fullName evidence="4">Lycopene cyclase domain-containing protein</fullName>
    </recommendedName>
</protein>
<dbReference type="EMBL" id="PCTI01000017">
    <property type="protein sequence ID" value="PIP69061.1"/>
    <property type="molecule type" value="Genomic_DNA"/>
</dbReference>
<proteinExistence type="predicted"/>
<comment type="caution">
    <text evidence="2">The sequence shown here is derived from an EMBL/GenBank/DDBJ whole genome shotgun (WGS) entry which is preliminary data.</text>
</comment>
<evidence type="ECO:0000313" key="3">
    <source>
        <dbReference type="Proteomes" id="UP000229176"/>
    </source>
</evidence>